<evidence type="ECO:0000256" key="2">
    <source>
        <dbReference type="ARBA" id="ARBA00009948"/>
    </source>
</evidence>
<feature type="binding site" evidence="7">
    <location>
        <position position="380"/>
    </location>
    <ligand>
        <name>phosphoenolpyruvate</name>
        <dbReference type="ChEBI" id="CHEBI:58702"/>
    </ligand>
</feature>
<comment type="catalytic activity">
    <reaction evidence="6">
        <text>3-phosphoshikimate + phosphoenolpyruvate = 5-O-(1-carboxyvinyl)-3-phosphoshikimate + phosphate</text>
        <dbReference type="Rhea" id="RHEA:21256"/>
        <dbReference type="ChEBI" id="CHEBI:43474"/>
        <dbReference type="ChEBI" id="CHEBI:57701"/>
        <dbReference type="ChEBI" id="CHEBI:58702"/>
        <dbReference type="ChEBI" id="CHEBI:145989"/>
        <dbReference type="EC" id="2.5.1.19"/>
    </reaction>
    <physiologicalReaction direction="left-to-right" evidence="6">
        <dbReference type="Rhea" id="RHEA:21257"/>
    </physiologicalReaction>
</comment>
<dbReference type="PANTHER" id="PTHR21090:SF5">
    <property type="entry name" value="PENTAFUNCTIONAL AROM POLYPEPTIDE"/>
    <property type="match status" value="1"/>
</dbReference>
<dbReference type="InterPro" id="IPR036968">
    <property type="entry name" value="Enolpyruvate_Tfrase_sf"/>
</dbReference>
<dbReference type="GO" id="GO:0009423">
    <property type="term" value="P:chorismate biosynthetic process"/>
    <property type="evidence" value="ECO:0007669"/>
    <property type="project" value="UniProtKB-UniRule"/>
</dbReference>
<evidence type="ECO:0000256" key="6">
    <source>
        <dbReference type="ARBA" id="ARBA00044633"/>
    </source>
</evidence>
<dbReference type="PROSITE" id="PS00885">
    <property type="entry name" value="EPSP_SYNTHASE_2"/>
    <property type="match status" value="1"/>
</dbReference>
<reference evidence="9" key="1">
    <citation type="journal article" date="2021" name="PeerJ">
        <title>Extensive microbial diversity within the chicken gut microbiome revealed by metagenomics and culture.</title>
        <authorList>
            <person name="Gilroy R."/>
            <person name="Ravi A."/>
            <person name="Getino M."/>
            <person name="Pursley I."/>
            <person name="Horton D.L."/>
            <person name="Alikhan N.F."/>
            <person name="Baker D."/>
            <person name="Gharbi K."/>
            <person name="Hall N."/>
            <person name="Watson M."/>
            <person name="Adriaenssens E.M."/>
            <person name="Foster-Nyarko E."/>
            <person name="Jarju S."/>
            <person name="Secka A."/>
            <person name="Antonio M."/>
            <person name="Oren A."/>
            <person name="Chaudhuri R.R."/>
            <person name="La Ragione R."/>
            <person name="Hildebrand F."/>
            <person name="Pallen M.J."/>
        </authorList>
    </citation>
    <scope>NUCLEOTIDE SEQUENCE</scope>
    <source>
        <strain evidence="9">421</strain>
    </source>
</reference>
<organism evidence="9 10">
    <name type="scientific">Candidatus Eubacterium faecipullorum</name>
    <dbReference type="NCBI Taxonomy" id="2838571"/>
    <lineage>
        <taxon>Bacteria</taxon>
        <taxon>Bacillati</taxon>
        <taxon>Bacillota</taxon>
        <taxon>Clostridia</taxon>
        <taxon>Eubacteriales</taxon>
        <taxon>Eubacteriaceae</taxon>
        <taxon>Eubacterium</taxon>
    </lineage>
</organism>
<sequence length="402" mass="42803">MKKVKIQSAALNGTVTLPPSKSAAHRAIVCSFLAGGGSVTPMIPSKDMEAALGAAKSLKSGEKVINCIESGNTLRFFIPVAAALGREVTFTGEGRLPQRPLQEYIDLLPKHGVKIESAGSLPLKISGQLQSGDFEIRGDISSQYITGLLFALPVLDGDSRIVLTTPLRSKPYVAMTIKVLADYGVEVLETDYGYFVRGNQQYAVRDYTVEGDWSHAAFFMSAAAIGGRITLKGLDLNSAQGDKAVCEVMRRFGAKVTADENGVTCVHDKLSGIEIDCNDIPDMAPAIAVTAAFAKGQTVIRGAQRLRFKESDRLEAIAFNLKKMGAGVTVTQDSMVITPACVHGAELKGYNDHRIVMAFSVAASFAAGDTVIDEAESINKTYPSFFEDLNSLGGKANVINAG</sequence>
<feature type="binding site" evidence="7">
    <location>
        <position position="313"/>
    </location>
    <ligand>
        <name>phosphoenolpyruvate</name>
        <dbReference type="ChEBI" id="CHEBI:58702"/>
    </ligand>
</feature>
<feature type="binding site" evidence="7">
    <location>
        <position position="99"/>
    </location>
    <ligand>
        <name>phosphoenolpyruvate</name>
        <dbReference type="ChEBI" id="CHEBI:58702"/>
    </ligand>
</feature>
<dbReference type="HAMAP" id="MF_00210">
    <property type="entry name" value="EPSP_synth"/>
    <property type="match status" value="1"/>
</dbReference>
<dbReference type="Pfam" id="PF00275">
    <property type="entry name" value="EPSP_synthase"/>
    <property type="match status" value="1"/>
</dbReference>
<protein>
    <recommendedName>
        <fullName evidence="7">3-phosphoshikimate 1-carboxyvinyltransferase</fullName>
        <ecNumber evidence="7">2.5.1.19</ecNumber>
    </recommendedName>
    <alternativeName>
        <fullName evidence="7">5-enolpyruvylshikimate-3-phosphate synthase</fullName>
        <shortName evidence="7">EPSP synthase</shortName>
        <shortName evidence="7">EPSPS</shortName>
    </alternativeName>
</protein>
<dbReference type="InterPro" id="IPR001986">
    <property type="entry name" value="Enolpyruvate_Tfrase_dom"/>
</dbReference>
<feature type="binding site" evidence="7">
    <location>
        <position position="169"/>
    </location>
    <ligand>
        <name>3-phosphoshikimate</name>
        <dbReference type="ChEBI" id="CHEBI:145989"/>
    </ligand>
</feature>
<evidence type="ECO:0000313" key="10">
    <source>
        <dbReference type="Proteomes" id="UP000824205"/>
    </source>
</evidence>
<feature type="binding site" evidence="7">
    <location>
        <position position="141"/>
    </location>
    <ligand>
        <name>3-phosphoshikimate</name>
        <dbReference type="ChEBI" id="CHEBI:145989"/>
    </ligand>
</feature>
<dbReference type="PIRSF" id="PIRSF000505">
    <property type="entry name" value="EPSPS"/>
    <property type="match status" value="1"/>
</dbReference>
<dbReference type="Gene3D" id="3.65.10.10">
    <property type="entry name" value="Enolpyruvate transferase domain"/>
    <property type="match status" value="2"/>
</dbReference>
<dbReference type="AlphaFoldDB" id="A0A9D1RD83"/>
<evidence type="ECO:0000256" key="5">
    <source>
        <dbReference type="ARBA" id="ARBA00023141"/>
    </source>
</evidence>
<keyword evidence="3 7" id="KW-0028">Amino-acid biosynthesis</keyword>
<dbReference type="InterPro" id="IPR013792">
    <property type="entry name" value="RNA3'P_cycl/enolpyr_Trfase_a/b"/>
</dbReference>
<keyword evidence="7" id="KW-0963">Cytoplasm</keyword>
<proteinExistence type="inferred from homology"/>
<feature type="binding site" evidence="7">
    <location>
        <position position="282"/>
    </location>
    <ligand>
        <name>3-phosphoshikimate</name>
        <dbReference type="ChEBI" id="CHEBI:145989"/>
    </ligand>
</feature>
<feature type="domain" description="Enolpyruvate transferase" evidence="8">
    <location>
        <begin position="53"/>
        <end position="389"/>
    </location>
</feature>
<feature type="binding site" evidence="7">
    <location>
        <position position="309"/>
    </location>
    <ligand>
        <name>3-phosphoshikimate</name>
        <dbReference type="ChEBI" id="CHEBI:145989"/>
    </ligand>
</feature>
<dbReference type="GO" id="GO:0003866">
    <property type="term" value="F:3-phosphoshikimate 1-carboxyvinyltransferase activity"/>
    <property type="evidence" value="ECO:0007669"/>
    <property type="project" value="UniProtKB-UniRule"/>
</dbReference>
<dbReference type="PANTHER" id="PTHR21090">
    <property type="entry name" value="AROM/DEHYDROQUINATE SYNTHASE"/>
    <property type="match status" value="1"/>
</dbReference>
<dbReference type="InterPro" id="IPR023193">
    <property type="entry name" value="EPSP_synthase_CS"/>
</dbReference>
<dbReference type="GO" id="GO:0005737">
    <property type="term" value="C:cytoplasm"/>
    <property type="evidence" value="ECO:0007669"/>
    <property type="project" value="UniProtKB-SubCell"/>
</dbReference>
<dbReference type="GO" id="GO:0008652">
    <property type="term" value="P:amino acid biosynthetic process"/>
    <property type="evidence" value="ECO:0007669"/>
    <property type="project" value="UniProtKB-KW"/>
</dbReference>
<evidence type="ECO:0000256" key="1">
    <source>
        <dbReference type="ARBA" id="ARBA00004811"/>
    </source>
</evidence>
<reference evidence="9" key="2">
    <citation type="submission" date="2021-04" db="EMBL/GenBank/DDBJ databases">
        <authorList>
            <person name="Gilroy R."/>
        </authorList>
    </citation>
    <scope>NUCLEOTIDE SEQUENCE</scope>
    <source>
        <strain evidence="9">421</strain>
    </source>
</reference>
<dbReference type="SUPFAM" id="SSF55205">
    <property type="entry name" value="EPT/RTPC-like"/>
    <property type="match status" value="1"/>
</dbReference>
<comment type="subcellular location">
    <subcellularLocation>
        <location evidence="7">Cytoplasm</location>
    </subcellularLocation>
</comment>
<feature type="binding site" evidence="7">
    <location>
        <position position="21"/>
    </location>
    <ligand>
        <name>3-phosphoshikimate</name>
        <dbReference type="ChEBI" id="CHEBI:145989"/>
    </ligand>
</feature>
<keyword evidence="5 7" id="KW-0057">Aromatic amino acid biosynthesis</keyword>
<comment type="pathway">
    <text evidence="1 7">Metabolic intermediate biosynthesis; chorismate biosynthesis; chorismate from D-erythrose 4-phosphate and phosphoenolpyruvate: step 6/7.</text>
</comment>
<feature type="binding site" evidence="7">
    <location>
        <position position="143"/>
    </location>
    <ligand>
        <name>phosphoenolpyruvate</name>
        <dbReference type="ChEBI" id="CHEBI:58702"/>
    </ligand>
</feature>
<feature type="binding site" evidence="7">
    <location>
        <position position="143"/>
    </location>
    <ligand>
        <name>3-phosphoshikimate</name>
        <dbReference type="ChEBI" id="CHEBI:145989"/>
    </ligand>
</feature>
<comment type="caution">
    <text evidence="7">Lacks conserved residue(s) required for the propagation of feature annotation.</text>
</comment>
<comment type="subunit">
    <text evidence="7">Monomer.</text>
</comment>
<comment type="function">
    <text evidence="7">Catalyzes the transfer of the enolpyruvyl moiety of phosphoenolpyruvate (PEP) to the 5-hydroxyl of shikimate-3-phosphate (S3P) to produce enolpyruvyl shikimate-3-phosphate and inorganic phosphate.</text>
</comment>
<feature type="binding site" evidence="7">
    <location>
        <position position="71"/>
    </location>
    <ligand>
        <name>phosphoenolpyruvate</name>
        <dbReference type="ChEBI" id="CHEBI:58702"/>
    </ligand>
</feature>
<feature type="binding site" evidence="7">
    <location>
        <position position="21"/>
    </location>
    <ligand>
        <name>phosphoenolpyruvate</name>
        <dbReference type="ChEBI" id="CHEBI:58702"/>
    </ligand>
</feature>
<name>A0A9D1RD83_9FIRM</name>
<gene>
    <name evidence="7 9" type="primary">aroA</name>
    <name evidence="9" type="ORF">IAA48_06370</name>
</gene>
<evidence type="ECO:0000256" key="4">
    <source>
        <dbReference type="ARBA" id="ARBA00022679"/>
    </source>
</evidence>
<dbReference type="Proteomes" id="UP000824205">
    <property type="component" value="Unassembled WGS sequence"/>
</dbReference>
<dbReference type="EMBL" id="DXGE01000027">
    <property type="protein sequence ID" value="HIW86106.1"/>
    <property type="molecule type" value="Genomic_DNA"/>
</dbReference>
<evidence type="ECO:0000259" key="8">
    <source>
        <dbReference type="Pfam" id="PF00275"/>
    </source>
</evidence>
<evidence type="ECO:0000256" key="7">
    <source>
        <dbReference type="HAMAP-Rule" id="MF_00210"/>
    </source>
</evidence>
<feature type="binding site" evidence="7">
    <location>
        <position position="26"/>
    </location>
    <ligand>
        <name>3-phosphoshikimate</name>
        <dbReference type="ChEBI" id="CHEBI:145989"/>
    </ligand>
</feature>
<feature type="binding site" evidence="7">
    <location>
        <position position="142"/>
    </location>
    <ligand>
        <name>3-phosphoshikimate</name>
        <dbReference type="ChEBI" id="CHEBI:145989"/>
    </ligand>
</feature>
<comment type="similarity">
    <text evidence="2 7">Belongs to the EPSP synthase family.</text>
</comment>
<dbReference type="GO" id="GO:0009073">
    <property type="term" value="P:aromatic amino acid family biosynthetic process"/>
    <property type="evidence" value="ECO:0007669"/>
    <property type="project" value="UniProtKB-KW"/>
</dbReference>
<keyword evidence="4 7" id="KW-0808">Transferase</keyword>
<evidence type="ECO:0000313" key="9">
    <source>
        <dbReference type="EMBL" id="HIW86106.1"/>
    </source>
</evidence>
<dbReference type="NCBIfam" id="TIGR01356">
    <property type="entry name" value="aroA"/>
    <property type="match status" value="1"/>
</dbReference>
<dbReference type="EC" id="2.5.1.19" evidence="7"/>
<accession>A0A9D1RD83</accession>
<feature type="binding site" evidence="7">
    <location>
        <position position="354"/>
    </location>
    <ligand>
        <name>phosphoenolpyruvate</name>
        <dbReference type="ChEBI" id="CHEBI:58702"/>
    </ligand>
</feature>
<feature type="binding site" evidence="7">
    <location>
        <position position="22"/>
    </location>
    <ligand>
        <name>3-phosphoshikimate</name>
        <dbReference type="ChEBI" id="CHEBI:145989"/>
    </ligand>
</feature>
<feature type="active site" description="Proton acceptor" evidence="7">
    <location>
        <position position="282"/>
    </location>
</feature>
<dbReference type="InterPro" id="IPR006264">
    <property type="entry name" value="EPSP_synthase"/>
</dbReference>
<evidence type="ECO:0000256" key="3">
    <source>
        <dbReference type="ARBA" id="ARBA00022605"/>
    </source>
</evidence>
<comment type="caution">
    <text evidence="9">The sequence shown here is derived from an EMBL/GenBank/DDBJ whole genome shotgun (WGS) entry which is preliminary data.</text>
</comment>
<dbReference type="CDD" id="cd01556">
    <property type="entry name" value="EPSP_synthase"/>
    <property type="match status" value="1"/>
</dbReference>